<dbReference type="GO" id="GO:0005886">
    <property type="term" value="C:plasma membrane"/>
    <property type="evidence" value="ECO:0007669"/>
    <property type="project" value="UniProtKB-SubCell"/>
</dbReference>
<dbReference type="InterPro" id="IPR050248">
    <property type="entry name" value="Polysacc_deacetylase_ArnD"/>
</dbReference>
<feature type="signal peptide" evidence="15">
    <location>
        <begin position="1"/>
        <end position="18"/>
    </location>
</feature>
<dbReference type="GO" id="GO:0071555">
    <property type="term" value="P:cell wall organization"/>
    <property type="evidence" value="ECO:0007669"/>
    <property type="project" value="UniProtKB-KW"/>
</dbReference>
<sequence length="448" mass="47255">MIFPSSFVVFLSVACAAAAPKPSEASHSHSHTVRRALPNTWHQPDDHPVHALFKRATATGDGVAYPAVGDAAWAAAYPQSTPDSKALPAAWVNALNAAVAAGTIPDIPIPTQTAPNTNPIYPTGSDPNSPNICSGTYKCRIPGDIWDSPDGVFASSFDDGPSPSTPKLVNFLDSNNVTSTHFNIGVNILQQPNEFQMTFEAGHDIAVHTWTHPYMTTLSNLDVVAQLGWTMQLIHNSTGGRVPRYWRPPYGDSDVRTGAIAKEVFGLETVFWNHDTNDWEAAQPDIEAALTQFLATPKTPGLIILEHEIVDRTVDSFIASFPKIAAAGWKFESLAKAVNDGRTYQNAAGSLSNDVKVSGILLGAAAGSSNSSSTTSSTQSGSSTSSTSSSSATSTPGNNLSPNNNNTSEPGSGQKGASIANRDTLFLSKSYLSLVVVSVVTGIFATLL</sequence>
<dbReference type="InterPro" id="IPR011330">
    <property type="entry name" value="Glyco_hydro/deAcase_b/a-brl"/>
</dbReference>
<keyword evidence="4" id="KW-0325">Glycoprotein</keyword>
<dbReference type="PROSITE" id="PS51677">
    <property type="entry name" value="NODB"/>
    <property type="match status" value="1"/>
</dbReference>
<evidence type="ECO:0000256" key="2">
    <source>
        <dbReference type="ARBA" id="ARBA00004609"/>
    </source>
</evidence>
<evidence type="ECO:0000256" key="3">
    <source>
        <dbReference type="ARBA" id="ARBA00022475"/>
    </source>
</evidence>
<keyword evidence="18" id="KW-1185">Reference proteome</keyword>
<gene>
    <name evidence="17" type="ORF">D9613_005077</name>
</gene>
<dbReference type="GO" id="GO:0004099">
    <property type="term" value="F:chitin deacetylase activity"/>
    <property type="evidence" value="ECO:0007669"/>
    <property type="project" value="UniProtKB-EC"/>
</dbReference>
<dbReference type="AlphaFoldDB" id="A0A8H4VTX3"/>
<evidence type="ECO:0000256" key="5">
    <source>
        <dbReference type="ARBA" id="ARBA00023024"/>
    </source>
</evidence>
<comment type="cofactor">
    <cofactor evidence="1">
        <name>Co(2+)</name>
        <dbReference type="ChEBI" id="CHEBI:48828"/>
    </cofactor>
</comment>
<keyword evidence="15" id="KW-0732">Signal</keyword>
<keyword evidence="4" id="KW-0336">GPI-anchor</keyword>
<keyword evidence="3" id="KW-1003">Cell membrane</keyword>
<evidence type="ECO:0000256" key="11">
    <source>
        <dbReference type="ARBA" id="ARBA00023326"/>
    </source>
</evidence>
<evidence type="ECO:0000256" key="1">
    <source>
        <dbReference type="ARBA" id="ARBA00001941"/>
    </source>
</evidence>
<comment type="subcellular location">
    <subcellularLocation>
        <location evidence="2">Cell membrane</location>
        <topology evidence="2">Lipid-anchor</topology>
        <topology evidence="2">GPI-anchor</topology>
    </subcellularLocation>
</comment>
<dbReference type="EC" id="3.5.1.41" evidence="12"/>
<keyword evidence="6" id="KW-0472">Membrane</keyword>
<evidence type="ECO:0000259" key="16">
    <source>
        <dbReference type="PROSITE" id="PS51677"/>
    </source>
</evidence>
<dbReference type="GO" id="GO:0006032">
    <property type="term" value="P:chitin catabolic process"/>
    <property type="evidence" value="ECO:0007669"/>
    <property type="project" value="UniProtKB-KW"/>
</dbReference>
<dbReference type="GO" id="GO:0098552">
    <property type="term" value="C:side of membrane"/>
    <property type="evidence" value="ECO:0007669"/>
    <property type="project" value="UniProtKB-KW"/>
</dbReference>
<evidence type="ECO:0000256" key="6">
    <source>
        <dbReference type="ARBA" id="ARBA00023136"/>
    </source>
</evidence>
<protein>
    <recommendedName>
        <fullName evidence="12">chitin deacetylase</fullName>
        <ecNumber evidence="12">3.5.1.41</ecNumber>
    </recommendedName>
</protein>
<dbReference type="GO" id="GO:0000272">
    <property type="term" value="P:polysaccharide catabolic process"/>
    <property type="evidence" value="ECO:0007669"/>
    <property type="project" value="UniProtKB-KW"/>
</dbReference>
<accession>A0A8H4VTX3</accession>
<evidence type="ECO:0000256" key="8">
    <source>
        <dbReference type="ARBA" id="ARBA00023285"/>
    </source>
</evidence>
<dbReference type="GO" id="GO:0009272">
    <property type="term" value="P:fungal-type cell wall biogenesis"/>
    <property type="evidence" value="ECO:0007669"/>
    <property type="project" value="UniProtKB-ARBA"/>
</dbReference>
<proteinExistence type="predicted"/>
<keyword evidence="5" id="KW-0146">Chitin degradation</keyword>
<feature type="domain" description="NodB homology" evidence="16">
    <location>
        <begin position="151"/>
        <end position="332"/>
    </location>
</feature>
<dbReference type="Gene3D" id="3.20.20.370">
    <property type="entry name" value="Glycoside hydrolase/deacetylase"/>
    <property type="match status" value="1"/>
</dbReference>
<feature type="compositionally biased region" description="Low complexity" evidence="14">
    <location>
        <begin position="366"/>
        <end position="410"/>
    </location>
</feature>
<evidence type="ECO:0000256" key="9">
    <source>
        <dbReference type="ARBA" id="ARBA00023288"/>
    </source>
</evidence>
<keyword evidence="9" id="KW-0449">Lipoprotein</keyword>
<evidence type="ECO:0000256" key="13">
    <source>
        <dbReference type="ARBA" id="ARBA00048494"/>
    </source>
</evidence>
<dbReference type="EMBL" id="JAACJL010000016">
    <property type="protein sequence ID" value="KAF4619844.1"/>
    <property type="molecule type" value="Genomic_DNA"/>
</dbReference>
<keyword evidence="10" id="KW-0961">Cell wall biogenesis/degradation</keyword>
<evidence type="ECO:0000313" key="17">
    <source>
        <dbReference type="EMBL" id="KAF4619844.1"/>
    </source>
</evidence>
<evidence type="ECO:0000313" key="18">
    <source>
        <dbReference type="Proteomes" id="UP000521872"/>
    </source>
</evidence>
<name>A0A8H4VTX3_9AGAR</name>
<dbReference type="SUPFAM" id="SSF88713">
    <property type="entry name" value="Glycoside hydrolase/deacetylase"/>
    <property type="match status" value="1"/>
</dbReference>
<dbReference type="Proteomes" id="UP000521872">
    <property type="component" value="Unassembled WGS sequence"/>
</dbReference>
<keyword evidence="7" id="KW-0119">Carbohydrate metabolism</keyword>
<evidence type="ECO:0000256" key="7">
    <source>
        <dbReference type="ARBA" id="ARBA00023277"/>
    </source>
</evidence>
<keyword evidence="11" id="KW-0624">Polysaccharide degradation</keyword>
<evidence type="ECO:0000256" key="12">
    <source>
        <dbReference type="ARBA" id="ARBA00024056"/>
    </source>
</evidence>
<organism evidence="17 18">
    <name type="scientific">Agrocybe pediades</name>
    <dbReference type="NCBI Taxonomy" id="84607"/>
    <lineage>
        <taxon>Eukaryota</taxon>
        <taxon>Fungi</taxon>
        <taxon>Dikarya</taxon>
        <taxon>Basidiomycota</taxon>
        <taxon>Agaricomycotina</taxon>
        <taxon>Agaricomycetes</taxon>
        <taxon>Agaricomycetidae</taxon>
        <taxon>Agaricales</taxon>
        <taxon>Agaricineae</taxon>
        <taxon>Strophariaceae</taxon>
        <taxon>Agrocybe</taxon>
    </lineage>
</organism>
<keyword evidence="8" id="KW-0170">Cobalt</keyword>
<dbReference type="InterPro" id="IPR002509">
    <property type="entry name" value="NODB_dom"/>
</dbReference>
<feature type="chain" id="PRO_5034363767" description="chitin deacetylase" evidence="15">
    <location>
        <begin position="19"/>
        <end position="448"/>
    </location>
</feature>
<reference evidence="17 18" key="1">
    <citation type="submission" date="2019-12" db="EMBL/GenBank/DDBJ databases">
        <authorList>
            <person name="Floudas D."/>
            <person name="Bentzer J."/>
            <person name="Ahren D."/>
            <person name="Johansson T."/>
            <person name="Persson P."/>
            <person name="Tunlid A."/>
        </authorList>
    </citation>
    <scope>NUCLEOTIDE SEQUENCE [LARGE SCALE GENOMIC DNA]</scope>
    <source>
        <strain evidence="17 18">CBS 102.39</strain>
    </source>
</reference>
<evidence type="ECO:0000256" key="4">
    <source>
        <dbReference type="ARBA" id="ARBA00022622"/>
    </source>
</evidence>
<feature type="region of interest" description="Disordered" evidence="14">
    <location>
        <begin position="366"/>
        <end position="417"/>
    </location>
</feature>
<dbReference type="Pfam" id="PF01522">
    <property type="entry name" value="Polysacc_deac_1"/>
    <property type="match status" value="1"/>
</dbReference>
<evidence type="ECO:0000256" key="15">
    <source>
        <dbReference type="SAM" id="SignalP"/>
    </source>
</evidence>
<dbReference type="PANTHER" id="PTHR10587">
    <property type="entry name" value="GLYCOSYL TRANSFERASE-RELATED"/>
    <property type="match status" value="1"/>
</dbReference>
<comment type="caution">
    <text evidence="17">The sequence shown here is derived from an EMBL/GenBank/DDBJ whole genome shotgun (WGS) entry which is preliminary data.</text>
</comment>
<comment type="catalytic activity">
    <reaction evidence="13">
        <text>[(1-&gt;4)-N-acetyl-beta-D-glucosaminyl](n) + n H2O = chitosan + n acetate</text>
        <dbReference type="Rhea" id="RHEA:10464"/>
        <dbReference type="Rhea" id="RHEA-COMP:9593"/>
        <dbReference type="Rhea" id="RHEA-COMP:9597"/>
        <dbReference type="ChEBI" id="CHEBI:15377"/>
        <dbReference type="ChEBI" id="CHEBI:17029"/>
        <dbReference type="ChEBI" id="CHEBI:30089"/>
        <dbReference type="ChEBI" id="CHEBI:57704"/>
        <dbReference type="EC" id="3.5.1.41"/>
    </reaction>
    <physiologicalReaction direction="left-to-right" evidence="13">
        <dbReference type="Rhea" id="RHEA:10465"/>
    </physiologicalReaction>
</comment>
<dbReference type="PANTHER" id="PTHR10587:SF135">
    <property type="entry name" value="CHITIN DEACETYLASE 3"/>
    <property type="match status" value="1"/>
</dbReference>
<evidence type="ECO:0000256" key="14">
    <source>
        <dbReference type="SAM" id="MobiDB-lite"/>
    </source>
</evidence>
<evidence type="ECO:0000256" key="10">
    <source>
        <dbReference type="ARBA" id="ARBA00023316"/>
    </source>
</evidence>